<organism evidence="1 2">
    <name type="scientific">Pyropia yezoensis</name>
    <name type="common">Susabi-nori</name>
    <name type="synonym">Porphyra yezoensis</name>
    <dbReference type="NCBI Taxonomy" id="2788"/>
    <lineage>
        <taxon>Eukaryota</taxon>
        <taxon>Rhodophyta</taxon>
        <taxon>Bangiophyceae</taxon>
        <taxon>Bangiales</taxon>
        <taxon>Bangiaceae</taxon>
        <taxon>Pyropia</taxon>
    </lineage>
</organism>
<dbReference type="Proteomes" id="UP000798662">
    <property type="component" value="Chromosome 2"/>
</dbReference>
<keyword evidence="2" id="KW-1185">Reference proteome</keyword>
<dbReference type="EMBL" id="CM020619">
    <property type="protein sequence ID" value="KAK1866027.1"/>
    <property type="molecule type" value="Genomic_DNA"/>
</dbReference>
<sequence>MAGTVWIGGDRDVVWQRHPLRGTRRRLWALTGGRAVWQGMGPAAVRRRRRHWRRWWSLPPYAWGQSSTSAPVAAQAAAAPPPPPVSPRATAEPQAAEALPPRRAETTAERISVGGTATGFVVASSAVAMAAPAVQPRWPHTGSWARLDLLEEWAASSPPPNPLAGFFLAGRE</sequence>
<accession>A0ACC3C775</accession>
<evidence type="ECO:0000313" key="2">
    <source>
        <dbReference type="Proteomes" id="UP000798662"/>
    </source>
</evidence>
<name>A0ACC3C775_PYRYE</name>
<comment type="caution">
    <text evidence="1">The sequence shown here is derived from an EMBL/GenBank/DDBJ whole genome shotgun (WGS) entry which is preliminary data.</text>
</comment>
<reference evidence="1" key="1">
    <citation type="submission" date="2019-11" db="EMBL/GenBank/DDBJ databases">
        <title>Nori genome reveals adaptations in red seaweeds to the harsh intertidal environment.</title>
        <authorList>
            <person name="Wang D."/>
            <person name="Mao Y."/>
        </authorList>
    </citation>
    <scope>NUCLEOTIDE SEQUENCE</scope>
    <source>
        <tissue evidence="1">Gametophyte</tissue>
    </source>
</reference>
<proteinExistence type="predicted"/>
<gene>
    <name evidence="1" type="ORF">I4F81_008547</name>
</gene>
<evidence type="ECO:0000313" key="1">
    <source>
        <dbReference type="EMBL" id="KAK1866027.1"/>
    </source>
</evidence>
<protein>
    <submittedName>
        <fullName evidence="1">Uncharacterized protein</fullName>
    </submittedName>
</protein>